<accession>A0A1I3AP63</accession>
<evidence type="ECO:0000259" key="4">
    <source>
        <dbReference type="PROSITE" id="PS51462"/>
    </source>
</evidence>
<evidence type="ECO:0000313" key="5">
    <source>
        <dbReference type="EMBL" id="NYH85992.1"/>
    </source>
</evidence>
<dbReference type="Pfam" id="PF00144">
    <property type="entry name" value="Beta-lactamase"/>
    <property type="match status" value="1"/>
</dbReference>
<keyword evidence="8" id="KW-1185">Reference proteome</keyword>
<dbReference type="InterPro" id="IPR001466">
    <property type="entry name" value="Beta-lactam-related"/>
</dbReference>
<dbReference type="Proteomes" id="UP000199052">
    <property type="component" value="Unassembled WGS sequence"/>
</dbReference>
<dbReference type="OrthoDB" id="3863176at2"/>
<dbReference type="Gene3D" id="3.90.79.10">
    <property type="entry name" value="Nucleoside Triphosphate Pyrophosphohydrolase"/>
    <property type="match status" value="1"/>
</dbReference>
<dbReference type="Gene3D" id="3.40.710.10">
    <property type="entry name" value="DD-peptidase/beta-lactamase superfamily"/>
    <property type="match status" value="1"/>
</dbReference>
<dbReference type="RefSeq" id="WP_139239177.1">
    <property type="nucleotide sequence ID" value="NZ_FOOI01000020.1"/>
</dbReference>
<dbReference type="InterPro" id="IPR050789">
    <property type="entry name" value="Diverse_Enzym_Activities"/>
</dbReference>
<reference evidence="5 8" key="2">
    <citation type="submission" date="2020-07" db="EMBL/GenBank/DDBJ databases">
        <title>Sequencing the genomes of 1000 actinobacteria strains.</title>
        <authorList>
            <person name="Klenk H.-P."/>
        </authorList>
    </citation>
    <scope>NUCLEOTIDE SEQUENCE [LARGE SCALE GENOMIC DNA]</scope>
    <source>
        <strain evidence="5 8">DSM 45117</strain>
    </source>
</reference>
<organism evidence="6 7">
    <name type="scientific">Actinopolymorpha cephalotaxi</name>
    <dbReference type="NCBI Taxonomy" id="504797"/>
    <lineage>
        <taxon>Bacteria</taxon>
        <taxon>Bacillati</taxon>
        <taxon>Actinomycetota</taxon>
        <taxon>Actinomycetes</taxon>
        <taxon>Propionibacteriales</taxon>
        <taxon>Actinopolymorphaceae</taxon>
        <taxon>Actinopolymorpha</taxon>
    </lineage>
</organism>
<gene>
    <name evidence="5" type="ORF">FHR37_004843</name>
    <name evidence="6" type="ORF">SAMN05421678_1206</name>
</gene>
<dbReference type="InterPro" id="IPR015797">
    <property type="entry name" value="NUDIX_hydrolase-like_dom_sf"/>
</dbReference>
<evidence type="ECO:0000256" key="1">
    <source>
        <dbReference type="ARBA" id="ARBA00005582"/>
    </source>
</evidence>
<dbReference type="Pfam" id="PF00293">
    <property type="entry name" value="NUDIX"/>
    <property type="match status" value="1"/>
</dbReference>
<evidence type="ECO:0000313" key="8">
    <source>
        <dbReference type="Proteomes" id="UP000533017"/>
    </source>
</evidence>
<keyword evidence="2" id="KW-0378">Hydrolase</keyword>
<dbReference type="PANTHER" id="PTHR43283">
    <property type="entry name" value="BETA-LACTAMASE-RELATED"/>
    <property type="match status" value="1"/>
</dbReference>
<dbReference type="EMBL" id="FOOI01000020">
    <property type="protein sequence ID" value="SFH51824.1"/>
    <property type="molecule type" value="Genomic_DNA"/>
</dbReference>
<reference evidence="6 7" key="1">
    <citation type="submission" date="2016-10" db="EMBL/GenBank/DDBJ databases">
        <authorList>
            <person name="de Groot N.N."/>
        </authorList>
    </citation>
    <scope>NUCLEOTIDE SEQUENCE [LARGE SCALE GENOMIC DNA]</scope>
    <source>
        <strain evidence="6 7">CPCC 202808</strain>
    </source>
</reference>
<feature type="domain" description="Nudix hydrolase" evidence="4">
    <location>
        <begin position="67"/>
        <end position="196"/>
    </location>
</feature>
<dbReference type="GO" id="GO:0016787">
    <property type="term" value="F:hydrolase activity"/>
    <property type="evidence" value="ECO:0007669"/>
    <property type="project" value="UniProtKB-KW"/>
</dbReference>
<evidence type="ECO:0000256" key="2">
    <source>
        <dbReference type="ARBA" id="ARBA00022801"/>
    </source>
</evidence>
<feature type="region of interest" description="Disordered" evidence="3">
    <location>
        <begin position="24"/>
        <end position="53"/>
    </location>
</feature>
<dbReference type="InterPro" id="IPR020476">
    <property type="entry name" value="Nudix_hydrolase"/>
</dbReference>
<dbReference type="SUPFAM" id="SSF56601">
    <property type="entry name" value="beta-lactamase/transpeptidase-like"/>
    <property type="match status" value="1"/>
</dbReference>
<evidence type="ECO:0000313" key="6">
    <source>
        <dbReference type="EMBL" id="SFH51824.1"/>
    </source>
</evidence>
<protein>
    <submittedName>
        <fullName evidence="5">CubicO group peptidase (Beta-lactamase class C family)</fullName>
    </submittedName>
    <submittedName>
        <fullName evidence="6">CubicO group peptidase, beta-lactamase class C family</fullName>
    </submittedName>
</protein>
<dbReference type="InterPro" id="IPR020084">
    <property type="entry name" value="NUDIX_hydrolase_CS"/>
</dbReference>
<dbReference type="EMBL" id="JACBZA010000001">
    <property type="protein sequence ID" value="NYH85992.1"/>
    <property type="molecule type" value="Genomic_DNA"/>
</dbReference>
<dbReference type="InterPro" id="IPR000086">
    <property type="entry name" value="NUDIX_hydrolase_dom"/>
</dbReference>
<dbReference type="SUPFAM" id="SSF55811">
    <property type="entry name" value="Nudix"/>
    <property type="match status" value="1"/>
</dbReference>
<dbReference type="AlphaFoldDB" id="A0A1I3AP63"/>
<dbReference type="PRINTS" id="PR00502">
    <property type="entry name" value="NUDIXFAMILY"/>
</dbReference>
<dbReference type="Proteomes" id="UP000533017">
    <property type="component" value="Unassembled WGS sequence"/>
</dbReference>
<comment type="similarity">
    <text evidence="1">Belongs to the Nudix hydrolase family.</text>
</comment>
<name>A0A1I3AP63_9ACTN</name>
<dbReference type="PROSITE" id="PS51462">
    <property type="entry name" value="NUDIX"/>
    <property type="match status" value="1"/>
</dbReference>
<evidence type="ECO:0000256" key="3">
    <source>
        <dbReference type="SAM" id="MobiDB-lite"/>
    </source>
</evidence>
<sequence length="734" mass="79519">MQTAEIYIQAFIAVLVLVDPFTRSRSTPPAEPSPLGVTRAGPAQPSVHPEPTSNRRRIVAARVIIMGRVEVALVILTDRCGRTVMQHRTDDAPTDPGRWTVPGGMIEPGEDPEAAVHRELLEETGLRCATLSLVRVIERQFHGPRSVRYHVFAGTTDATDDDIVLGEGQAMVFVARDEIGRKDLSPIAREVLADRLSGPANTEAADDAAVDAVARRLSEEIPRLLAEKDIPGMAVGICDRSGIRWSAGFGVRARGGGEPVSTETVFSIQSGTKMYTATAVMLAVQRGLVDLDTPVTAYLPDFTVHSRWESQPQQRMTLRHLLSHTAGFTHEAPLGSNFDDRDTSFEEHCRSIRDTWLRFPVGHHYEYSNLGIDLAALVVQRVTGLAFHEFVRTEILQPLGLHRTSLDHEVIARDPDRAVGHSTVGSRVPVRVPMVGAGGAYTNVDDALRYLGFHLTGGQGVLRPDLLEEMYEIPKPLPGQRFGYGLGVQVSRWNGRRVLNHGGGGFGFQSAMAWDPAAGVGVVMLTNTDQSLKTHLAADLLADLAGSDSYVPALPPAATGVDRKALATMAGEYVGRGFSVVRINVDGDRVSLERAETRQPLRVIGPNELVAEDDGYQRFRLLGHDGGPGHDYLVSADDGATYYRNDAPSLGDDASVASYGVDYMGARAGTLRLRRSGDGAALAGDGEPGHFDFRALRLTEHRPGLYFCSMGEALDLTGDRPTYANIALHLDDAS</sequence>
<proteinExistence type="inferred from homology"/>
<dbReference type="STRING" id="504797.SAMN05421678_1206"/>
<dbReference type="PROSITE" id="PS00893">
    <property type="entry name" value="NUDIX_BOX"/>
    <property type="match status" value="1"/>
</dbReference>
<dbReference type="InterPro" id="IPR012338">
    <property type="entry name" value="Beta-lactam/transpept-like"/>
</dbReference>
<evidence type="ECO:0000313" key="7">
    <source>
        <dbReference type="Proteomes" id="UP000199052"/>
    </source>
</evidence>